<feature type="domain" description="GAIN-B" evidence="19">
    <location>
        <begin position="349"/>
        <end position="518"/>
    </location>
</feature>
<dbReference type="InterPro" id="IPR001740">
    <property type="entry name" value="GPCR_2_EMR1-like_rcpt"/>
</dbReference>
<keyword evidence="4" id="KW-0964">Secreted</keyword>
<evidence type="ECO:0000259" key="20">
    <source>
        <dbReference type="PROSITE" id="PS50261"/>
    </source>
</evidence>
<feature type="domain" description="EGF-like" evidence="18">
    <location>
        <begin position="66"/>
        <end position="106"/>
    </location>
</feature>
<dbReference type="GO" id="GO:0007189">
    <property type="term" value="P:adenylate cyclase-activating G protein-coupled receptor signaling pathway"/>
    <property type="evidence" value="ECO:0007669"/>
    <property type="project" value="TreeGrafter"/>
</dbReference>
<evidence type="ECO:0000256" key="9">
    <source>
        <dbReference type="ARBA" id="ARBA00022989"/>
    </source>
</evidence>
<dbReference type="SMART" id="SM00181">
    <property type="entry name" value="EGF"/>
    <property type="match status" value="4"/>
</dbReference>
<feature type="domain" description="EGF-like" evidence="18">
    <location>
        <begin position="168"/>
        <end position="205"/>
    </location>
</feature>
<dbReference type="Gene3D" id="2.10.25.10">
    <property type="entry name" value="Laminin"/>
    <property type="match status" value="3"/>
</dbReference>
<evidence type="ECO:0000256" key="4">
    <source>
        <dbReference type="ARBA" id="ARBA00022525"/>
    </source>
</evidence>
<evidence type="ECO:0000259" key="19">
    <source>
        <dbReference type="PROSITE" id="PS50221"/>
    </source>
</evidence>
<protein>
    <submittedName>
        <fullName evidence="21">CD97 molecule</fullName>
    </submittedName>
</protein>
<dbReference type="PROSITE" id="PS00010">
    <property type="entry name" value="ASX_HYDROXYL"/>
    <property type="match status" value="2"/>
</dbReference>
<keyword evidence="5 16" id="KW-0245">EGF-like domain</keyword>
<keyword evidence="10" id="KW-0297">G-protein coupled receptor</keyword>
<evidence type="ECO:0000256" key="12">
    <source>
        <dbReference type="ARBA" id="ARBA00023157"/>
    </source>
</evidence>
<keyword evidence="13" id="KW-0675">Receptor</keyword>
<dbReference type="PROSITE" id="PS01187">
    <property type="entry name" value="EGF_CA"/>
    <property type="match status" value="1"/>
</dbReference>
<dbReference type="EMBL" id="HAEG01006596">
    <property type="protein sequence ID" value="SBR77133.1"/>
    <property type="molecule type" value="Transcribed_RNA"/>
</dbReference>
<feature type="transmembrane region" description="Helical" evidence="17">
    <location>
        <begin position="738"/>
        <end position="760"/>
    </location>
</feature>
<keyword evidence="15" id="KW-0807">Transducer</keyword>
<dbReference type="InterPro" id="IPR000832">
    <property type="entry name" value="GPCR_2_secretin-like"/>
</dbReference>
<keyword evidence="11 17" id="KW-0472">Membrane</keyword>
<dbReference type="Gene3D" id="2.60.220.50">
    <property type="match status" value="1"/>
</dbReference>
<dbReference type="InterPro" id="IPR017981">
    <property type="entry name" value="GPCR_2-like_7TM"/>
</dbReference>
<evidence type="ECO:0000259" key="18">
    <source>
        <dbReference type="PROSITE" id="PS50026"/>
    </source>
</evidence>
<evidence type="ECO:0000256" key="13">
    <source>
        <dbReference type="ARBA" id="ARBA00023170"/>
    </source>
</evidence>
<dbReference type="PRINTS" id="PR01128">
    <property type="entry name" value="EMR1HORMONER"/>
</dbReference>
<dbReference type="Pfam" id="PF07645">
    <property type="entry name" value="EGF_CA"/>
    <property type="match status" value="3"/>
</dbReference>
<feature type="transmembrane region" description="Helical" evidence="17">
    <location>
        <begin position="584"/>
        <end position="606"/>
    </location>
</feature>
<dbReference type="PANTHER" id="PTHR12011:SF433">
    <property type="entry name" value="ADHESION G PROTEIN-COUPLED RECEPTOR E1-LIKE-RELATED"/>
    <property type="match status" value="1"/>
</dbReference>
<keyword evidence="9 17" id="KW-1133">Transmembrane helix</keyword>
<dbReference type="Gene3D" id="1.20.1070.10">
    <property type="entry name" value="Rhodopsin 7-helix transmembrane proteins"/>
    <property type="match status" value="1"/>
</dbReference>
<evidence type="ECO:0000256" key="16">
    <source>
        <dbReference type="PROSITE-ProRule" id="PRU00076"/>
    </source>
</evidence>
<dbReference type="SUPFAM" id="SSF81321">
    <property type="entry name" value="Family A G protein-coupled receptor-like"/>
    <property type="match status" value="1"/>
</dbReference>
<sequence>MKSWGGKDEHGSSEGGRFSGCLDLFYLFSMADKWTLLKLAFILLLLTVQTKGCNDGFNKQNNECVDDDECADNEGAGLCGDNAECFNTIGSYYCQCAEGFKSSRNEKFKADSPEKCKDIDECLTASICGPNASCKNTISSYICFCNEGFVSSTRMETFHPGNNASCNDINECEEGSVCGPNSSCVNTHGSSYCKCNVGFGLRSGKLNYTGKVEQCEDICKIDETICRNGTCSVEAGGHFCACHAGFTNYGRRRSPCVELDCDVFKVVDILGEKRNIVQDHVKQLKEGCVDLSESEDPKELDGEHLLKVLQSIIDKLLSSEVLRDNRKVSTFLALVEEALRLSGPFVATPGTKMSSSHTELELVVYNGSIIPQGRKKLSTKHAQLEVDMEVAAGDPAHHPGFTTVSLLTYSNLEKSADDFFTGMKPHENQSFKINSKVVTVTVSNRDTNLLKEPVKITMYHLEQSDGFLHTCVFWDSSEDGGTWSSRGCSTEESNSEYTTCSCDHLSSFAVLMALYEIEAQFELQLVTWVGLSLSLICLFICILTFSMIRSIQSPRTTIHLHLCISLFIANAIFLAGISKTENRVGCAVVAGLLHFFYLSAFCWMCLEGVQLFRMVVLVFNTHFKTIYMMAGGYGVPAVVVAISASVNSKGYGTNRYCWLNLSSIWSFFGPACIIILVNILFFLITAWKLAQKFTSLNPDLNNLQKIKAFIITAVAQLCVLGIMWIFGCFQFETNSITISYLFTMFGSLQGFMLFVMHCLFSKQVRDEYANILCGLSAPRKRKYSEFSFSHSSKANASKSTQDTGESHI</sequence>
<evidence type="ECO:0000256" key="17">
    <source>
        <dbReference type="SAM" id="Phobius"/>
    </source>
</evidence>
<feature type="transmembrane region" description="Helical" evidence="17">
    <location>
        <begin position="626"/>
        <end position="644"/>
    </location>
</feature>
<proteinExistence type="predicted"/>
<dbReference type="PROSITE" id="PS50026">
    <property type="entry name" value="EGF_3"/>
    <property type="match status" value="3"/>
</dbReference>
<dbReference type="InterPro" id="IPR000203">
    <property type="entry name" value="GPS"/>
</dbReference>
<keyword evidence="14" id="KW-0325">Glycoprotein</keyword>
<reference evidence="21" key="2">
    <citation type="submission" date="2016-06" db="EMBL/GenBank/DDBJ databases">
        <title>The genome of a short-lived fish provides insights into sex chromosome evolution and the genetic control of aging.</title>
        <authorList>
            <person name="Reichwald K."/>
            <person name="Felder M."/>
            <person name="Petzold A."/>
            <person name="Koch P."/>
            <person name="Groth M."/>
            <person name="Platzer M."/>
        </authorList>
    </citation>
    <scope>NUCLEOTIDE SEQUENCE</scope>
    <source>
        <tissue evidence="21">Brain</tissue>
    </source>
</reference>
<dbReference type="InterPro" id="IPR057244">
    <property type="entry name" value="GAIN_B"/>
</dbReference>
<dbReference type="InterPro" id="IPR000742">
    <property type="entry name" value="EGF"/>
</dbReference>
<evidence type="ECO:0000256" key="15">
    <source>
        <dbReference type="ARBA" id="ARBA00023224"/>
    </source>
</evidence>
<keyword evidence="6 17" id="KW-0812">Transmembrane</keyword>
<organism evidence="21">
    <name type="scientific">Nothobranchius pienaari</name>
    <dbReference type="NCBI Taxonomy" id="704102"/>
    <lineage>
        <taxon>Eukaryota</taxon>
        <taxon>Metazoa</taxon>
        <taxon>Chordata</taxon>
        <taxon>Craniata</taxon>
        <taxon>Vertebrata</taxon>
        <taxon>Euteleostomi</taxon>
        <taxon>Actinopterygii</taxon>
        <taxon>Neopterygii</taxon>
        <taxon>Teleostei</taxon>
        <taxon>Neoteleostei</taxon>
        <taxon>Acanthomorphata</taxon>
        <taxon>Ovalentaria</taxon>
        <taxon>Atherinomorphae</taxon>
        <taxon>Cyprinodontiformes</taxon>
        <taxon>Nothobranchiidae</taxon>
        <taxon>Nothobranchius</taxon>
    </lineage>
</organism>
<feature type="transmembrane region" description="Helical" evidence="17">
    <location>
        <begin position="525"/>
        <end position="548"/>
    </location>
</feature>
<dbReference type="InterPro" id="IPR001881">
    <property type="entry name" value="EGF-like_Ca-bd_dom"/>
</dbReference>
<dbReference type="Pfam" id="PF01825">
    <property type="entry name" value="GPS"/>
    <property type="match status" value="1"/>
</dbReference>
<comment type="subcellular location">
    <subcellularLocation>
        <location evidence="2">Cell membrane</location>
        <topology evidence="2">Multi-pass membrane protein</topology>
    </subcellularLocation>
    <subcellularLocation>
        <location evidence="1">Secreted</location>
    </subcellularLocation>
</comment>
<evidence type="ECO:0000256" key="10">
    <source>
        <dbReference type="ARBA" id="ARBA00023040"/>
    </source>
</evidence>
<dbReference type="GO" id="GO:0005886">
    <property type="term" value="C:plasma membrane"/>
    <property type="evidence" value="ECO:0007669"/>
    <property type="project" value="UniProtKB-SubCell"/>
</dbReference>
<evidence type="ECO:0000256" key="1">
    <source>
        <dbReference type="ARBA" id="ARBA00004613"/>
    </source>
</evidence>
<evidence type="ECO:0000256" key="5">
    <source>
        <dbReference type="ARBA" id="ARBA00022536"/>
    </source>
</evidence>
<dbReference type="InterPro" id="IPR000152">
    <property type="entry name" value="EGF-type_Asp/Asn_hydroxyl_site"/>
</dbReference>
<dbReference type="SMART" id="SM00179">
    <property type="entry name" value="EGF_CA"/>
    <property type="match status" value="4"/>
</dbReference>
<dbReference type="SUPFAM" id="SSF57196">
    <property type="entry name" value="EGF/Laminin"/>
    <property type="match status" value="3"/>
</dbReference>
<dbReference type="FunFam" id="1.20.1070.10:FF:000136">
    <property type="entry name" value="Adhesion G protein-coupled receptor E5"/>
    <property type="match status" value="1"/>
</dbReference>
<dbReference type="AlphaFoldDB" id="A0A1A8N1Z4"/>
<evidence type="ECO:0000256" key="8">
    <source>
        <dbReference type="ARBA" id="ARBA00022737"/>
    </source>
</evidence>
<dbReference type="SMART" id="SM00303">
    <property type="entry name" value="GPS"/>
    <property type="match status" value="1"/>
</dbReference>
<keyword evidence="7" id="KW-0732">Signal</keyword>
<feature type="transmembrane region" description="Helical" evidence="17">
    <location>
        <begin position="708"/>
        <end position="726"/>
    </location>
</feature>
<dbReference type="GO" id="GO:0005509">
    <property type="term" value="F:calcium ion binding"/>
    <property type="evidence" value="ECO:0007669"/>
    <property type="project" value="InterPro"/>
</dbReference>
<name>A0A1A8N1Z4_9TELE</name>
<dbReference type="GO" id="GO:0004930">
    <property type="term" value="F:G protein-coupled receptor activity"/>
    <property type="evidence" value="ECO:0007669"/>
    <property type="project" value="UniProtKB-KW"/>
</dbReference>
<reference evidence="21" key="1">
    <citation type="submission" date="2016-05" db="EMBL/GenBank/DDBJ databases">
        <authorList>
            <person name="Lavstsen T."/>
            <person name="Jespersen J.S."/>
        </authorList>
    </citation>
    <scope>NUCLEOTIDE SEQUENCE</scope>
    <source>
        <tissue evidence="21">Brain</tissue>
    </source>
</reference>
<feature type="transmembrane region" description="Helical" evidence="17">
    <location>
        <begin position="664"/>
        <end position="687"/>
    </location>
</feature>
<dbReference type="InterPro" id="IPR049883">
    <property type="entry name" value="NOTCH1_EGF-like"/>
</dbReference>
<keyword evidence="12" id="KW-1015">Disulfide bond</keyword>
<keyword evidence="8" id="KW-0677">Repeat</keyword>
<evidence type="ECO:0000256" key="14">
    <source>
        <dbReference type="ARBA" id="ARBA00023180"/>
    </source>
</evidence>
<dbReference type="CDD" id="cd00054">
    <property type="entry name" value="EGF_CA"/>
    <property type="match status" value="3"/>
</dbReference>
<evidence type="ECO:0000256" key="11">
    <source>
        <dbReference type="ARBA" id="ARBA00023136"/>
    </source>
</evidence>
<evidence type="ECO:0000256" key="3">
    <source>
        <dbReference type="ARBA" id="ARBA00022475"/>
    </source>
</evidence>
<dbReference type="Pfam" id="PF00002">
    <property type="entry name" value="7tm_2"/>
    <property type="match status" value="1"/>
</dbReference>
<gene>
    <name evidence="21" type="primary">CD97</name>
</gene>
<dbReference type="InterPro" id="IPR018097">
    <property type="entry name" value="EGF_Ca-bd_CS"/>
</dbReference>
<evidence type="ECO:0000256" key="6">
    <source>
        <dbReference type="ARBA" id="ARBA00022692"/>
    </source>
</evidence>
<dbReference type="InterPro" id="IPR046338">
    <property type="entry name" value="GAIN_dom_sf"/>
</dbReference>
<feature type="domain" description="G-protein coupled receptors family 2 profile 2" evidence="20">
    <location>
        <begin position="523"/>
        <end position="761"/>
    </location>
</feature>
<dbReference type="FunFam" id="2.10.25.10:FF:000014">
    <property type="entry name" value="Latent-transforming growth factor beta-binding protein 3"/>
    <property type="match status" value="1"/>
</dbReference>
<dbReference type="PROSITE" id="PS50221">
    <property type="entry name" value="GAIN_B"/>
    <property type="match status" value="1"/>
</dbReference>
<dbReference type="PRINTS" id="PR00249">
    <property type="entry name" value="GPCRSECRETIN"/>
</dbReference>
<feature type="domain" description="EGF-like" evidence="18">
    <location>
        <begin position="118"/>
        <end position="155"/>
    </location>
</feature>
<feature type="transmembrane region" description="Helical" evidence="17">
    <location>
        <begin position="560"/>
        <end position="578"/>
    </location>
</feature>
<dbReference type="PANTHER" id="PTHR12011">
    <property type="entry name" value="ADHESION G-PROTEIN COUPLED RECEPTOR"/>
    <property type="match status" value="1"/>
</dbReference>
<evidence type="ECO:0000313" key="21">
    <source>
        <dbReference type="EMBL" id="SBR63130.1"/>
    </source>
</evidence>
<dbReference type="PROSITE" id="PS50261">
    <property type="entry name" value="G_PROTEIN_RECEP_F2_4"/>
    <property type="match status" value="1"/>
</dbReference>
<dbReference type="GO" id="GO:0005576">
    <property type="term" value="C:extracellular region"/>
    <property type="evidence" value="ECO:0007669"/>
    <property type="project" value="UniProtKB-SubCell"/>
</dbReference>
<dbReference type="GO" id="GO:0007166">
    <property type="term" value="P:cell surface receptor signaling pathway"/>
    <property type="evidence" value="ECO:0007669"/>
    <property type="project" value="InterPro"/>
</dbReference>
<comment type="caution">
    <text evidence="16">Lacks conserved residue(s) required for the propagation of feature annotation.</text>
</comment>
<evidence type="ECO:0000256" key="2">
    <source>
        <dbReference type="ARBA" id="ARBA00004651"/>
    </source>
</evidence>
<keyword evidence="3" id="KW-1003">Cell membrane</keyword>
<dbReference type="EMBL" id="HAEF01021971">
    <property type="protein sequence ID" value="SBR63130.1"/>
    <property type="molecule type" value="Transcribed_RNA"/>
</dbReference>
<accession>A0A1A8N1Z4</accession>
<evidence type="ECO:0000256" key="7">
    <source>
        <dbReference type="ARBA" id="ARBA00022729"/>
    </source>
</evidence>